<dbReference type="GO" id="GO:0140359">
    <property type="term" value="F:ABC-type transporter activity"/>
    <property type="evidence" value="ECO:0007669"/>
    <property type="project" value="InterPro"/>
</dbReference>
<dbReference type="OrthoDB" id="5486437at2"/>
<dbReference type="Pfam" id="PF02517">
    <property type="entry name" value="Rce1-like"/>
    <property type="match status" value="1"/>
</dbReference>
<evidence type="ECO:0000256" key="3">
    <source>
        <dbReference type="ARBA" id="ARBA00022989"/>
    </source>
</evidence>
<dbReference type="PANTHER" id="PTHR43471:SF3">
    <property type="entry name" value="ABC TRANSPORTER PERMEASE PROTEIN NATB"/>
    <property type="match status" value="1"/>
</dbReference>
<evidence type="ECO:0000256" key="5">
    <source>
        <dbReference type="SAM" id="MobiDB-lite"/>
    </source>
</evidence>
<feature type="transmembrane region" description="Helical" evidence="6">
    <location>
        <begin position="710"/>
        <end position="729"/>
    </location>
</feature>
<feature type="transmembrane region" description="Helical" evidence="6">
    <location>
        <begin position="610"/>
        <end position="632"/>
    </location>
</feature>
<evidence type="ECO:0000256" key="6">
    <source>
        <dbReference type="SAM" id="Phobius"/>
    </source>
</evidence>
<feature type="transmembrane region" description="Helical" evidence="6">
    <location>
        <begin position="229"/>
        <end position="247"/>
    </location>
</feature>
<name>A0A5C5VBL5_9BACT</name>
<dbReference type="NCBIfam" id="NF041647">
    <property type="entry name" value="ABC_perm_CPBP"/>
    <property type="match status" value="1"/>
</dbReference>
<feature type="transmembrane region" description="Helical" evidence="6">
    <location>
        <begin position="462"/>
        <end position="482"/>
    </location>
</feature>
<keyword evidence="10" id="KW-1185">Reference proteome</keyword>
<feature type="transmembrane region" description="Helical" evidence="6">
    <location>
        <begin position="24"/>
        <end position="43"/>
    </location>
</feature>
<dbReference type="InterPro" id="IPR013525">
    <property type="entry name" value="ABC2_TM"/>
</dbReference>
<dbReference type="InterPro" id="IPR003675">
    <property type="entry name" value="Rce1/LyrA-like_dom"/>
</dbReference>
<dbReference type="GO" id="GO:0016020">
    <property type="term" value="C:membrane"/>
    <property type="evidence" value="ECO:0007669"/>
    <property type="project" value="UniProtKB-SubCell"/>
</dbReference>
<feature type="transmembrane region" description="Helical" evidence="6">
    <location>
        <begin position="669"/>
        <end position="690"/>
    </location>
</feature>
<evidence type="ECO:0000259" key="7">
    <source>
        <dbReference type="Pfam" id="PF02517"/>
    </source>
</evidence>
<dbReference type="PANTHER" id="PTHR43471">
    <property type="entry name" value="ABC TRANSPORTER PERMEASE"/>
    <property type="match status" value="1"/>
</dbReference>
<feature type="transmembrane region" description="Helical" evidence="6">
    <location>
        <begin position="355"/>
        <end position="374"/>
    </location>
</feature>
<feature type="transmembrane region" description="Helical" evidence="6">
    <location>
        <begin position="324"/>
        <end position="349"/>
    </location>
</feature>
<accession>A0A5C5VBL5</accession>
<feature type="domain" description="CAAX prenyl protease 2/Lysostaphin resistance protein A-like" evidence="7">
    <location>
        <begin position="587"/>
        <end position="674"/>
    </location>
</feature>
<keyword evidence="3 6" id="KW-1133">Transmembrane helix</keyword>
<dbReference type="AlphaFoldDB" id="A0A5C5VBL5"/>
<feature type="region of interest" description="Disordered" evidence="5">
    <location>
        <begin position="136"/>
        <end position="159"/>
    </location>
</feature>
<feature type="transmembrane region" description="Helical" evidence="6">
    <location>
        <begin position="535"/>
        <end position="556"/>
    </location>
</feature>
<dbReference type="RefSeq" id="WP_146562004.1">
    <property type="nucleotide sequence ID" value="NZ_SIHJ01000001.1"/>
</dbReference>
<evidence type="ECO:0000256" key="1">
    <source>
        <dbReference type="ARBA" id="ARBA00004141"/>
    </source>
</evidence>
<reference evidence="9 10" key="1">
    <citation type="submission" date="2019-02" db="EMBL/GenBank/DDBJ databases">
        <title>Deep-cultivation of Planctomycetes and their phenomic and genomic characterization uncovers novel biology.</title>
        <authorList>
            <person name="Wiegand S."/>
            <person name="Jogler M."/>
            <person name="Boedeker C."/>
            <person name="Pinto D."/>
            <person name="Vollmers J."/>
            <person name="Rivas-Marin E."/>
            <person name="Kohn T."/>
            <person name="Peeters S.H."/>
            <person name="Heuer A."/>
            <person name="Rast P."/>
            <person name="Oberbeckmann S."/>
            <person name="Bunk B."/>
            <person name="Jeske O."/>
            <person name="Meyerdierks A."/>
            <person name="Storesund J.E."/>
            <person name="Kallscheuer N."/>
            <person name="Luecker S."/>
            <person name="Lage O.M."/>
            <person name="Pohl T."/>
            <person name="Merkel B.J."/>
            <person name="Hornburger P."/>
            <person name="Mueller R.-W."/>
            <person name="Bruemmer F."/>
            <person name="Labrenz M."/>
            <person name="Spormann A.M."/>
            <person name="Op Den Camp H."/>
            <person name="Overmann J."/>
            <person name="Amann R."/>
            <person name="Jetten M.S.M."/>
            <person name="Mascher T."/>
            <person name="Medema M.H."/>
            <person name="Devos D.P."/>
            <person name="Kaster A.-K."/>
            <person name="Ovreas L."/>
            <person name="Rohde M."/>
            <person name="Galperin M.Y."/>
            <person name="Jogler C."/>
        </authorList>
    </citation>
    <scope>NUCLEOTIDE SEQUENCE [LARGE SCALE GENOMIC DNA]</scope>
    <source>
        <strain evidence="9 10">KOR34</strain>
    </source>
</reference>
<gene>
    <name evidence="9" type="ORF">KOR34_05550</name>
</gene>
<comment type="caution">
    <text evidence="9">The sequence shown here is derived from an EMBL/GenBank/DDBJ whole genome shotgun (WGS) entry which is preliminary data.</text>
</comment>
<organism evidence="9 10">
    <name type="scientific">Posidoniimonas corsicana</name>
    <dbReference type="NCBI Taxonomy" id="1938618"/>
    <lineage>
        <taxon>Bacteria</taxon>
        <taxon>Pseudomonadati</taxon>
        <taxon>Planctomycetota</taxon>
        <taxon>Planctomycetia</taxon>
        <taxon>Pirellulales</taxon>
        <taxon>Lacipirellulaceae</taxon>
        <taxon>Posidoniimonas</taxon>
    </lineage>
</organism>
<feature type="domain" description="ABC-2 type transporter transmembrane" evidence="8">
    <location>
        <begin position="21"/>
        <end position="426"/>
    </location>
</feature>
<evidence type="ECO:0000313" key="10">
    <source>
        <dbReference type="Proteomes" id="UP000316714"/>
    </source>
</evidence>
<sequence>MNWRNIQLVWAREVRDQLRDRRTLFMVAVLPLFMYPLLGASFFQLSQFLKQHKATVAVVGAEQLGQVDGVPPLIDGDAFAADLFLDPQQSRLLEVQRIASDSPDADLKSLQRRLRSGDIDAIVRFPDDFAESLGRIREQSKQPPGAEADDADEPDPQISTIPVLSNTAREASQVAHLRVDRVLGAWVERVVRRNLADSKVPESITRPIQVVSKDVADESQKRAGVWAKLLPFVVFVWALTGAFYPAVDLCAGEKERGTLETLLSSPAQRGEIVWGKMLTVICFSIVTSLLNLASLGATGKFLLGQLTTASGGDAGLGMPPITSLLWLIVALPPVAALFSALSIACASFAKSTKEGQYYFMPLFMGMMPLMLFPMSPGVELNLGNSLVPLMGVVLLLRSLIEGQYLEALRYVIPVTAVTLVCCLLAAKWAVHQFNQESVLFREGERFSVGQWLKKLVREPQPVATAGMAMACIGFVFLLKFFAEMAVAGLVAGAEPGMQLLAVTLLVSQACILTPAVVMALTLVQQHAAALFGRRRPTAASLALAVLTAVLAHPVGMQLAHLVQSIYPPSEELISQTAWISALIMQASPWLLVLLMGVLPAVCEELTFRGFVLGGLRSSVPTTWAVLVSAVAFGAAHTILQQSISAGILGILLGYLAVRWGSVWPGIFFHAVYNSLMLLFTSNAGAISDWAQKSGWRGVLQLDDRGQVSGYHGAVVALAAVGLCAMLVFYERTKPRAATMADPAQ</sequence>
<evidence type="ECO:0000256" key="2">
    <source>
        <dbReference type="ARBA" id="ARBA00022692"/>
    </source>
</evidence>
<proteinExistence type="predicted"/>
<evidence type="ECO:0000313" key="9">
    <source>
        <dbReference type="EMBL" id="TWT35661.1"/>
    </source>
</evidence>
<dbReference type="EMBL" id="SIHJ01000001">
    <property type="protein sequence ID" value="TWT35661.1"/>
    <property type="molecule type" value="Genomic_DNA"/>
</dbReference>
<keyword evidence="4 6" id="KW-0472">Membrane</keyword>
<dbReference type="GO" id="GO:0080120">
    <property type="term" value="P:CAAX-box protein maturation"/>
    <property type="evidence" value="ECO:0007669"/>
    <property type="project" value="UniProtKB-ARBA"/>
</dbReference>
<keyword evidence="2 6" id="KW-0812">Transmembrane</keyword>
<comment type="subcellular location">
    <subcellularLocation>
        <location evidence="1">Membrane</location>
        <topology evidence="1">Multi-pass membrane protein</topology>
    </subcellularLocation>
</comment>
<dbReference type="Proteomes" id="UP000316714">
    <property type="component" value="Unassembled WGS sequence"/>
</dbReference>
<dbReference type="Pfam" id="PF12698">
    <property type="entry name" value="ABC2_membrane_3"/>
    <property type="match status" value="1"/>
</dbReference>
<dbReference type="GO" id="GO:0004175">
    <property type="term" value="F:endopeptidase activity"/>
    <property type="evidence" value="ECO:0007669"/>
    <property type="project" value="UniProtKB-ARBA"/>
</dbReference>
<evidence type="ECO:0000259" key="8">
    <source>
        <dbReference type="Pfam" id="PF12698"/>
    </source>
</evidence>
<feature type="transmembrane region" description="Helical" evidence="6">
    <location>
        <begin position="502"/>
        <end position="523"/>
    </location>
</feature>
<feature type="transmembrane region" description="Helical" evidence="6">
    <location>
        <begin position="277"/>
        <end position="303"/>
    </location>
</feature>
<feature type="transmembrane region" description="Helical" evidence="6">
    <location>
        <begin position="410"/>
        <end position="430"/>
    </location>
</feature>
<protein>
    <submittedName>
        <fullName evidence="9">ABC-2 family transporter protein</fullName>
    </submittedName>
</protein>
<feature type="transmembrane region" description="Helical" evidence="6">
    <location>
        <begin position="576"/>
        <end position="598"/>
    </location>
</feature>
<evidence type="ECO:0000256" key="4">
    <source>
        <dbReference type="ARBA" id="ARBA00023136"/>
    </source>
</evidence>
<feature type="transmembrane region" description="Helical" evidence="6">
    <location>
        <begin position="638"/>
        <end position="657"/>
    </location>
</feature>